<dbReference type="Proteomes" id="UP000799750">
    <property type="component" value="Unassembled WGS sequence"/>
</dbReference>
<dbReference type="PANTHER" id="PTHR31252:SF11">
    <property type="entry name" value="DUF4419 DOMAIN-CONTAINING PROTEIN"/>
    <property type="match status" value="1"/>
</dbReference>
<protein>
    <recommendedName>
        <fullName evidence="3">DUF4419 domain-containing protein</fullName>
    </recommendedName>
</protein>
<accession>A0A6A6QK87</accession>
<reference evidence="1" key="1">
    <citation type="journal article" date="2020" name="Stud. Mycol.">
        <title>101 Dothideomycetes genomes: a test case for predicting lifestyles and emergence of pathogens.</title>
        <authorList>
            <person name="Haridas S."/>
            <person name="Albert R."/>
            <person name="Binder M."/>
            <person name="Bloem J."/>
            <person name="Labutti K."/>
            <person name="Salamov A."/>
            <person name="Andreopoulos B."/>
            <person name="Baker S."/>
            <person name="Barry K."/>
            <person name="Bills G."/>
            <person name="Bluhm B."/>
            <person name="Cannon C."/>
            <person name="Castanera R."/>
            <person name="Culley D."/>
            <person name="Daum C."/>
            <person name="Ezra D."/>
            <person name="Gonzalez J."/>
            <person name="Henrissat B."/>
            <person name="Kuo A."/>
            <person name="Liang C."/>
            <person name="Lipzen A."/>
            <person name="Lutzoni F."/>
            <person name="Magnuson J."/>
            <person name="Mondo S."/>
            <person name="Nolan M."/>
            <person name="Ohm R."/>
            <person name="Pangilinan J."/>
            <person name="Park H.-J."/>
            <person name="Ramirez L."/>
            <person name="Alfaro M."/>
            <person name="Sun H."/>
            <person name="Tritt A."/>
            <person name="Yoshinaga Y."/>
            <person name="Zwiers L.-H."/>
            <person name="Turgeon B."/>
            <person name="Goodwin S."/>
            <person name="Spatafora J."/>
            <person name="Crous P."/>
            <person name="Grigoriev I."/>
        </authorList>
    </citation>
    <scope>NUCLEOTIDE SEQUENCE</scope>
    <source>
        <strain evidence="1">CBS 269.34</strain>
    </source>
</reference>
<keyword evidence="2" id="KW-1185">Reference proteome</keyword>
<dbReference type="Pfam" id="PF14388">
    <property type="entry name" value="DUF4419"/>
    <property type="match status" value="1"/>
</dbReference>
<evidence type="ECO:0000313" key="2">
    <source>
        <dbReference type="Proteomes" id="UP000799750"/>
    </source>
</evidence>
<name>A0A6A6QK87_9PEZI</name>
<dbReference type="AlphaFoldDB" id="A0A6A6QK87"/>
<dbReference type="EMBL" id="MU004193">
    <property type="protein sequence ID" value="KAF2492868.1"/>
    <property type="molecule type" value="Genomic_DNA"/>
</dbReference>
<organism evidence="1 2">
    <name type="scientific">Lophium mytilinum</name>
    <dbReference type="NCBI Taxonomy" id="390894"/>
    <lineage>
        <taxon>Eukaryota</taxon>
        <taxon>Fungi</taxon>
        <taxon>Dikarya</taxon>
        <taxon>Ascomycota</taxon>
        <taxon>Pezizomycotina</taxon>
        <taxon>Dothideomycetes</taxon>
        <taxon>Pleosporomycetidae</taxon>
        <taxon>Mytilinidiales</taxon>
        <taxon>Mytilinidiaceae</taxon>
        <taxon>Lophium</taxon>
    </lineage>
</organism>
<evidence type="ECO:0000313" key="1">
    <source>
        <dbReference type="EMBL" id="KAF2492868.1"/>
    </source>
</evidence>
<gene>
    <name evidence="1" type="ORF">BU16DRAFT_551599</name>
</gene>
<sequence length="358" mass="40140">MPVTIRPSPEQAETRKILASSFDDLNANSTTLLIPYGNGLVNGIIRAFQQDLHLVLRPDDIWLSILTQFNMYVNANAEKLRRLFVAHEGKKELVIDVRPATIAQLDFGKLSQDMADLIGKNVVDPELKRWIMPRFTTTTHDDKSVAAMVMMGTLQKYFDYTALGGCGFPSVTLMGEQADWEEILRRVKRLPRYGPETAEWSSLLVPIIRRFIATFSAPDSQALKDFWLRVHHSAGVDGSGERETYSGWITAFCFWHHHKYTRKIMRVESVPHDLDGVDRKQLVLDGVAYPIIAPESIPDGVVSVPVKVKDFAEEIEYATTFIAGSVGMTGMPSGGRLSTVQPRSGWWMLQDSCKPLGS</sequence>
<evidence type="ECO:0008006" key="3">
    <source>
        <dbReference type="Google" id="ProtNLM"/>
    </source>
</evidence>
<proteinExistence type="predicted"/>
<dbReference type="InterPro" id="IPR025533">
    <property type="entry name" value="DUF4419"/>
</dbReference>
<dbReference type="PANTHER" id="PTHR31252">
    <property type="entry name" value="DUF4419 DOMAIN-CONTAINING PROTEIN"/>
    <property type="match status" value="1"/>
</dbReference>
<dbReference type="OrthoDB" id="9978173at2759"/>